<evidence type="ECO:0000313" key="2">
    <source>
        <dbReference type="Proteomes" id="UP001150581"/>
    </source>
</evidence>
<evidence type="ECO:0000313" key="1">
    <source>
        <dbReference type="EMBL" id="KAJ1900876.1"/>
    </source>
</evidence>
<dbReference type="Proteomes" id="UP001150581">
    <property type="component" value="Unassembled WGS sequence"/>
</dbReference>
<gene>
    <name evidence="1" type="ORF">LPJ66_001168</name>
</gene>
<accession>A0ACC1ITX8</accession>
<name>A0ACC1ITX8_9FUNG</name>
<dbReference type="EMBL" id="JANBPG010000055">
    <property type="protein sequence ID" value="KAJ1900876.1"/>
    <property type="molecule type" value="Genomic_DNA"/>
</dbReference>
<sequence length="284" mass="32487">MPLRIDPPAGTHVNLSDIPLGEWYPFFMQWQVPTTVAILYTLMAFYFNPKSNKLSNTEAKRLNLKVAGTTAKKSIFTPMNMFVFAHNAILAVYSAWAFMGVFPTFINDISTKGLRNGLCDFDGTRWNSVLFMHTYLFYLSKFYELIDSVIIILKGRKASVLQIYHHAGVIMVMYFANYYCSSASVFIVWENAGVHTIMYTYYALTVIGISPPGKQYLTSLQIFQFLFGQSVAILYMLIPGCETASQRTWVWILTAYLLPLIYLFVQFFVSTYKKPVAPKQKKAE</sequence>
<comment type="caution">
    <text evidence="1">The sequence shown here is derived from an EMBL/GenBank/DDBJ whole genome shotgun (WGS) entry which is preliminary data.</text>
</comment>
<keyword evidence="2" id="KW-1185">Reference proteome</keyword>
<organism evidence="1 2">
    <name type="scientific">Kickxella alabastrina</name>
    <dbReference type="NCBI Taxonomy" id="61397"/>
    <lineage>
        <taxon>Eukaryota</taxon>
        <taxon>Fungi</taxon>
        <taxon>Fungi incertae sedis</taxon>
        <taxon>Zoopagomycota</taxon>
        <taxon>Kickxellomycotina</taxon>
        <taxon>Kickxellomycetes</taxon>
        <taxon>Kickxellales</taxon>
        <taxon>Kickxellaceae</taxon>
        <taxon>Kickxella</taxon>
    </lineage>
</organism>
<proteinExistence type="predicted"/>
<reference evidence="1" key="1">
    <citation type="submission" date="2022-07" db="EMBL/GenBank/DDBJ databases">
        <title>Phylogenomic reconstructions and comparative analyses of Kickxellomycotina fungi.</title>
        <authorList>
            <person name="Reynolds N.K."/>
            <person name="Stajich J.E."/>
            <person name="Barry K."/>
            <person name="Grigoriev I.V."/>
            <person name="Crous P."/>
            <person name="Smith M.E."/>
        </authorList>
    </citation>
    <scope>NUCLEOTIDE SEQUENCE</scope>
    <source>
        <strain evidence="1">Benny 63K</strain>
    </source>
</reference>
<protein>
    <submittedName>
        <fullName evidence="1">Uncharacterized protein</fullName>
    </submittedName>
</protein>